<gene>
    <name evidence="2" type="ORF">N864_01980</name>
</gene>
<dbReference type="InterPro" id="IPR009061">
    <property type="entry name" value="DNA-bd_dom_put_sf"/>
</dbReference>
<reference evidence="3" key="1">
    <citation type="submission" date="2013-08" db="EMBL/GenBank/DDBJ databases">
        <title>Intrasporangium oryzae NRRL B-24470.</title>
        <authorList>
            <person name="Liu H."/>
            <person name="Wang G."/>
        </authorList>
    </citation>
    <scope>NUCLEOTIDE SEQUENCE [LARGE SCALE GENOMIC DNA]</scope>
    <source>
        <strain evidence="3">Q5-1</strain>
    </source>
</reference>
<name>W9GI83_9MICO</name>
<keyword evidence="3" id="KW-1185">Reference proteome</keyword>
<sequence>MTTQPDTDGAAAKEYARRLQAGDEILYLPEAAVFVRKSVGTLRYYRHLGIGPRSFRHGRNVAYWKTDLILWLAEEAAQPAGRSDGAHALARPQVGRSRKVDRRSRDAR</sequence>
<evidence type="ECO:0000256" key="1">
    <source>
        <dbReference type="SAM" id="MobiDB-lite"/>
    </source>
</evidence>
<protein>
    <submittedName>
        <fullName evidence="2">Uncharacterized protein</fullName>
    </submittedName>
</protein>
<organism evidence="2 3">
    <name type="scientific">Intrasporangium chromatireducens Q5-1</name>
    <dbReference type="NCBI Taxonomy" id="584657"/>
    <lineage>
        <taxon>Bacteria</taxon>
        <taxon>Bacillati</taxon>
        <taxon>Actinomycetota</taxon>
        <taxon>Actinomycetes</taxon>
        <taxon>Micrococcales</taxon>
        <taxon>Intrasporangiaceae</taxon>
        <taxon>Intrasporangium</taxon>
    </lineage>
</organism>
<evidence type="ECO:0000313" key="3">
    <source>
        <dbReference type="Proteomes" id="UP000019494"/>
    </source>
</evidence>
<accession>W9GI83</accession>
<dbReference type="SUPFAM" id="SSF46955">
    <property type="entry name" value="Putative DNA-binding domain"/>
    <property type="match status" value="1"/>
</dbReference>
<dbReference type="EMBL" id="AWQS01000085">
    <property type="protein sequence ID" value="EWT05810.1"/>
    <property type="molecule type" value="Genomic_DNA"/>
</dbReference>
<feature type="region of interest" description="Disordered" evidence="1">
    <location>
        <begin position="80"/>
        <end position="108"/>
    </location>
</feature>
<evidence type="ECO:0000313" key="2">
    <source>
        <dbReference type="EMBL" id="EWT05810.1"/>
    </source>
</evidence>
<dbReference type="Proteomes" id="UP000019494">
    <property type="component" value="Unassembled WGS sequence"/>
</dbReference>
<proteinExistence type="predicted"/>
<dbReference type="AlphaFoldDB" id="W9GI83"/>
<comment type="caution">
    <text evidence="2">The sequence shown here is derived from an EMBL/GenBank/DDBJ whole genome shotgun (WGS) entry which is preliminary data.</text>
</comment>
<dbReference type="RefSeq" id="WP_034716731.1">
    <property type="nucleotide sequence ID" value="NZ_AWQS01000085.1"/>
</dbReference>